<feature type="domain" description="WRKY" evidence="8">
    <location>
        <begin position="424"/>
        <end position="489"/>
    </location>
</feature>
<evidence type="ECO:0000259" key="8">
    <source>
        <dbReference type="PROSITE" id="PS50811"/>
    </source>
</evidence>
<evidence type="ECO:0000256" key="6">
    <source>
        <dbReference type="ARBA" id="ARBA00023242"/>
    </source>
</evidence>
<feature type="compositionally biased region" description="Polar residues" evidence="7">
    <location>
        <begin position="553"/>
        <end position="563"/>
    </location>
</feature>
<dbReference type="SMART" id="SM00774">
    <property type="entry name" value="WRKY"/>
    <property type="match status" value="2"/>
</dbReference>
<dbReference type="InterPro" id="IPR036576">
    <property type="entry name" value="WRKY_dom_sf"/>
</dbReference>
<dbReference type="InParanoid" id="A0A6I9QFG0"/>
<evidence type="ECO:0000256" key="2">
    <source>
        <dbReference type="ARBA" id="ARBA00022737"/>
    </source>
</evidence>
<feature type="region of interest" description="Disordered" evidence="7">
    <location>
        <begin position="114"/>
        <end position="136"/>
    </location>
</feature>
<keyword evidence="2" id="KW-0677">Repeat</keyword>
<dbReference type="PROSITE" id="PS50811">
    <property type="entry name" value="WRKY"/>
    <property type="match status" value="2"/>
</dbReference>
<dbReference type="PANTHER" id="PTHR31221:SF193">
    <property type="entry name" value="WRKY TRANSCRIPTION FACTOR PROTEIN 1-RELATED"/>
    <property type="match status" value="1"/>
</dbReference>
<keyword evidence="4" id="KW-0238">DNA-binding</keyword>
<evidence type="ECO:0000313" key="10">
    <source>
        <dbReference type="RefSeq" id="XP_010908581.1"/>
    </source>
</evidence>
<accession>A0A6I9QFG0</accession>
<proteinExistence type="predicted"/>
<dbReference type="FunFam" id="2.20.25.80:FF:000001">
    <property type="entry name" value="WRKY transcription factor 33"/>
    <property type="match status" value="1"/>
</dbReference>
<dbReference type="Gene3D" id="2.20.25.80">
    <property type="entry name" value="WRKY domain"/>
    <property type="match status" value="2"/>
</dbReference>
<dbReference type="PANTHER" id="PTHR31221">
    <property type="entry name" value="WRKY TRANSCRIPTION FACTOR PROTEIN 1-RELATED"/>
    <property type="match status" value="1"/>
</dbReference>
<evidence type="ECO:0000256" key="7">
    <source>
        <dbReference type="SAM" id="MobiDB-lite"/>
    </source>
</evidence>
<dbReference type="GO" id="GO:0043565">
    <property type="term" value="F:sequence-specific DNA binding"/>
    <property type="evidence" value="ECO:0007669"/>
    <property type="project" value="InterPro"/>
</dbReference>
<dbReference type="FunFam" id="2.20.25.80:FF:000006">
    <property type="entry name" value="WRKY transcription factor"/>
    <property type="match status" value="1"/>
</dbReference>
<feature type="region of interest" description="Disordered" evidence="7">
    <location>
        <begin position="151"/>
        <end position="195"/>
    </location>
</feature>
<comment type="subcellular location">
    <subcellularLocation>
        <location evidence="1">Nucleus</location>
    </subcellularLocation>
</comment>
<keyword evidence="5" id="KW-0804">Transcription</keyword>
<name>A0A6I9QFG0_ELAGV</name>
<evidence type="ECO:0000313" key="9">
    <source>
        <dbReference type="Proteomes" id="UP000504607"/>
    </source>
</evidence>
<feature type="region of interest" description="Disordered" evidence="7">
    <location>
        <begin position="553"/>
        <end position="578"/>
    </location>
</feature>
<gene>
    <name evidence="10" type="primary">LOC105034934</name>
</gene>
<evidence type="ECO:0000256" key="3">
    <source>
        <dbReference type="ARBA" id="ARBA00023015"/>
    </source>
</evidence>
<dbReference type="GO" id="GO:0005634">
    <property type="term" value="C:nucleus"/>
    <property type="evidence" value="ECO:0007669"/>
    <property type="project" value="UniProtKB-SubCell"/>
</dbReference>
<dbReference type="InterPro" id="IPR003657">
    <property type="entry name" value="WRKY_dom"/>
</dbReference>
<evidence type="ECO:0000256" key="4">
    <source>
        <dbReference type="ARBA" id="ARBA00023125"/>
    </source>
</evidence>
<keyword evidence="3" id="KW-0805">Transcription regulation</keyword>
<evidence type="ECO:0000256" key="1">
    <source>
        <dbReference type="ARBA" id="ARBA00004123"/>
    </source>
</evidence>
<keyword evidence="9" id="KW-1185">Reference proteome</keyword>
<dbReference type="InterPro" id="IPR044810">
    <property type="entry name" value="WRKY_plant"/>
</dbReference>
<sequence length="641" mass="69618">MVDKKMVENLEAETGVLHGAAPEVRFEGFGQGNGGGSWEEPAGSADPRVSSLEGARYRSMSPARLPIARSRCLTISSGFSPSALLESPVLVTNMKAEPSPTTGTFNMSLVMNKAVHSERKSSPRDTSSNDAHHEGHHGAFEFKPHIRSSMNSGLSPLGALASVNPSQQEQVPAVQVQSQSQAQTSPQLAKDEKETLSSHELVLSIANMHPPLETFPLAVVPPEVDSDELQQMKGSEDSILSLQSDHNGSNLSTVVEKSSDDGYNWRKYGQKHVKGSEYPRSYYKCTHPNCQMKKLLERSHDGRITEIIYKGRHDHPKPQPSRRLAVGAISNQGDEKPDSISSLARPEDKSSISLPFDPNDAPSPVSASDDDVEIGGGRSSNTGDELTHGDDPESKRRKMDATIVDASPIGKPNREPRVVVQTLSEVDILDDGYRWRKYGQKVVKGNPNPRSYYKCTNAGCPVRKHVERASHDPKAVITTYEGKHNHDVPAGKTVNHDTSMPMVADVSNNITTCMSAAFSGFRKNCDTMVISQQYTQPEGSNTVSLDLGVGISRNHSNATTAPHRSSLREPIQSHQNQSISSECSNVLIQGNPLSTLHGNLSSCIIYGSREGKDEGFTFKTAPIDRSSDIHYASTGNLVMGP</sequence>
<dbReference type="Proteomes" id="UP000504607">
    <property type="component" value="Unplaced"/>
</dbReference>
<evidence type="ECO:0000256" key="5">
    <source>
        <dbReference type="ARBA" id="ARBA00023163"/>
    </source>
</evidence>
<dbReference type="FunCoup" id="A0A6I9QFG0">
    <property type="interactions" value="2495"/>
</dbReference>
<feature type="compositionally biased region" description="Basic and acidic residues" evidence="7">
    <location>
        <begin position="385"/>
        <end position="394"/>
    </location>
</feature>
<feature type="region of interest" description="Disordered" evidence="7">
    <location>
        <begin position="329"/>
        <end position="398"/>
    </location>
</feature>
<dbReference type="OrthoDB" id="771494at2759"/>
<protein>
    <submittedName>
        <fullName evidence="10">WRKY transcription factor SUSIBA2 isoform X1</fullName>
    </submittedName>
</protein>
<feature type="compositionally biased region" description="Low complexity" evidence="7">
    <location>
        <begin position="165"/>
        <end position="188"/>
    </location>
</feature>
<dbReference type="GO" id="GO:0003700">
    <property type="term" value="F:DNA-binding transcription factor activity"/>
    <property type="evidence" value="ECO:0007669"/>
    <property type="project" value="InterPro"/>
</dbReference>
<dbReference type="AlphaFoldDB" id="A0A6I9QFG0"/>
<dbReference type="Pfam" id="PF03106">
    <property type="entry name" value="WRKY"/>
    <property type="match status" value="2"/>
</dbReference>
<dbReference type="RefSeq" id="XP_010908581.1">
    <property type="nucleotide sequence ID" value="XM_010910279.3"/>
</dbReference>
<feature type="domain" description="WRKY" evidence="8">
    <location>
        <begin position="260"/>
        <end position="318"/>
    </location>
</feature>
<keyword evidence="6" id="KW-0539">Nucleus</keyword>
<reference evidence="10" key="1">
    <citation type="submission" date="2025-08" db="UniProtKB">
        <authorList>
            <consortium name="RefSeq"/>
        </authorList>
    </citation>
    <scope>IDENTIFICATION</scope>
</reference>
<feature type="compositionally biased region" description="Low complexity" evidence="7">
    <location>
        <begin position="357"/>
        <end position="367"/>
    </location>
</feature>
<dbReference type="SUPFAM" id="SSF118290">
    <property type="entry name" value="WRKY DNA-binding domain"/>
    <property type="match status" value="2"/>
</dbReference>
<organism evidence="9 10">
    <name type="scientific">Elaeis guineensis var. tenera</name>
    <name type="common">Oil palm</name>
    <dbReference type="NCBI Taxonomy" id="51953"/>
    <lineage>
        <taxon>Eukaryota</taxon>
        <taxon>Viridiplantae</taxon>
        <taxon>Streptophyta</taxon>
        <taxon>Embryophyta</taxon>
        <taxon>Tracheophyta</taxon>
        <taxon>Spermatophyta</taxon>
        <taxon>Magnoliopsida</taxon>
        <taxon>Liliopsida</taxon>
        <taxon>Arecaceae</taxon>
        <taxon>Arecoideae</taxon>
        <taxon>Cocoseae</taxon>
        <taxon>Elaeidinae</taxon>
        <taxon>Elaeis</taxon>
    </lineage>
</organism>
<feature type="region of interest" description="Disordered" evidence="7">
    <location>
        <begin position="29"/>
        <end position="50"/>
    </location>
</feature>